<name>A0A0L6UAA6_9BASI</name>
<accession>A0A0L6UAA6</accession>
<dbReference type="VEuPathDB" id="FungiDB:VP01_807g14"/>
<organism evidence="1 2">
    <name type="scientific">Puccinia sorghi</name>
    <dbReference type="NCBI Taxonomy" id="27349"/>
    <lineage>
        <taxon>Eukaryota</taxon>
        <taxon>Fungi</taxon>
        <taxon>Dikarya</taxon>
        <taxon>Basidiomycota</taxon>
        <taxon>Pucciniomycotina</taxon>
        <taxon>Pucciniomycetes</taxon>
        <taxon>Pucciniales</taxon>
        <taxon>Pucciniaceae</taxon>
        <taxon>Puccinia</taxon>
    </lineage>
</organism>
<gene>
    <name evidence="1" type="ORF">VP01_807g14</name>
</gene>
<reference evidence="1 2" key="1">
    <citation type="submission" date="2015-08" db="EMBL/GenBank/DDBJ databases">
        <title>Next Generation Sequencing and Analysis of the Genome of Puccinia sorghi L Schw, the Causal Agent of Maize Common Rust.</title>
        <authorList>
            <person name="Rochi L."/>
            <person name="Burguener G."/>
            <person name="Darino M."/>
            <person name="Turjanski A."/>
            <person name="Kreff E."/>
            <person name="Dieguez M.J."/>
            <person name="Sacco F."/>
        </authorList>
    </citation>
    <scope>NUCLEOTIDE SEQUENCE [LARGE SCALE GENOMIC DNA]</scope>
    <source>
        <strain evidence="1 2">RO10H11247</strain>
    </source>
</reference>
<dbReference type="OrthoDB" id="2507202at2759"/>
<dbReference type="Proteomes" id="UP000037035">
    <property type="component" value="Unassembled WGS sequence"/>
</dbReference>
<keyword evidence="2" id="KW-1185">Reference proteome</keyword>
<proteinExistence type="predicted"/>
<evidence type="ECO:0000313" key="1">
    <source>
        <dbReference type="EMBL" id="KNZ45484.1"/>
    </source>
</evidence>
<sequence length="102" mass="11341">MCQQSSQHKQKTKVTQIWKINFHFANTINMRNGNLQPRAPPLDSINNKICLPSKAFLNPASNNFSNPQQDFSIQLTVATCRLGSNGNGAAVLRLKNLTEQST</sequence>
<comment type="caution">
    <text evidence="1">The sequence shown here is derived from an EMBL/GenBank/DDBJ whole genome shotgun (WGS) entry which is preliminary data.</text>
</comment>
<dbReference type="AlphaFoldDB" id="A0A0L6UAA6"/>
<protein>
    <submittedName>
        <fullName evidence="1">Uncharacterized protein</fullName>
    </submittedName>
</protein>
<dbReference type="EMBL" id="LAVV01013583">
    <property type="protein sequence ID" value="KNZ45484.1"/>
    <property type="molecule type" value="Genomic_DNA"/>
</dbReference>
<evidence type="ECO:0000313" key="2">
    <source>
        <dbReference type="Proteomes" id="UP000037035"/>
    </source>
</evidence>